<sequence length="332" mass="37367">MPIPSHSSSTWMLSLKVLLISTGVLSMAVMFKLSLPVMTEFAISEVPLIWSFVVSWLRPPYLYLVINCIIITIVASSKLQHKVDESPSETVVQPVPIKTPEYVQTNFSAAYNSVASMNTSVEIRPEFAYGHDENVVQASEPDPYPYVDARVSKTMIANASGLSGADELAISKSSWTPQRNSTFPTEKPLVSARFNHRKVVKASPEGGKALGVSKPKRQDTLENTWKTITDGRAMPLTRHLRKSDTWETHGRHTNVGQLQDKTSQRMIKSETFLDRSTNLSPSSGKLRKEPSLSQDELNRRVEAFIQKFNEEMRLQRQESLNKYMEMINRGAH</sequence>
<dbReference type="OrthoDB" id="1933168at2759"/>
<dbReference type="AlphaFoldDB" id="A0A5J4ZYC6"/>
<dbReference type="PANTHER" id="PTHR33098:SF117">
    <property type="entry name" value="COTTON FIBER (DUF761)"/>
    <property type="match status" value="1"/>
</dbReference>
<evidence type="ECO:0000313" key="4">
    <source>
        <dbReference type="EMBL" id="KAA8523833.1"/>
    </source>
</evidence>
<dbReference type="Proteomes" id="UP000325577">
    <property type="component" value="Linkage Group LG4"/>
</dbReference>
<accession>A0A5J4ZYC6</accession>
<dbReference type="Pfam" id="PF14364">
    <property type="entry name" value="DUF4408"/>
    <property type="match status" value="1"/>
</dbReference>
<evidence type="ECO:0000256" key="1">
    <source>
        <dbReference type="SAM" id="MobiDB-lite"/>
    </source>
</evidence>
<evidence type="ECO:0000259" key="3">
    <source>
        <dbReference type="Pfam" id="PF14364"/>
    </source>
</evidence>
<feature type="region of interest" description="Disordered" evidence="1">
    <location>
        <begin position="274"/>
        <end position="294"/>
    </location>
</feature>
<dbReference type="InterPro" id="IPR025520">
    <property type="entry name" value="DUF4408"/>
</dbReference>
<feature type="compositionally biased region" description="Polar residues" evidence="1">
    <location>
        <begin position="274"/>
        <end position="283"/>
    </location>
</feature>
<dbReference type="PANTHER" id="PTHR33098">
    <property type="entry name" value="COTTON FIBER (DUF761)"/>
    <property type="match status" value="1"/>
</dbReference>
<protein>
    <recommendedName>
        <fullName evidence="3">DUF4408 domain-containing protein</fullName>
    </recommendedName>
</protein>
<reference evidence="4 5" key="1">
    <citation type="submission" date="2019-09" db="EMBL/GenBank/DDBJ databases">
        <title>A chromosome-level genome assembly of the Chinese tupelo Nyssa sinensis.</title>
        <authorList>
            <person name="Yang X."/>
            <person name="Kang M."/>
            <person name="Yang Y."/>
            <person name="Xiong H."/>
            <person name="Wang M."/>
            <person name="Zhang Z."/>
            <person name="Wang Z."/>
            <person name="Wu H."/>
            <person name="Ma T."/>
            <person name="Liu J."/>
            <person name="Xi Z."/>
        </authorList>
    </citation>
    <scope>NUCLEOTIDE SEQUENCE [LARGE SCALE GENOMIC DNA]</scope>
    <source>
        <strain evidence="4">J267</strain>
        <tissue evidence="4">Leaf</tissue>
    </source>
</reference>
<keyword evidence="5" id="KW-1185">Reference proteome</keyword>
<evidence type="ECO:0000313" key="5">
    <source>
        <dbReference type="Proteomes" id="UP000325577"/>
    </source>
</evidence>
<name>A0A5J4ZYC6_9ASTE</name>
<dbReference type="EMBL" id="CM018047">
    <property type="protein sequence ID" value="KAA8523833.1"/>
    <property type="molecule type" value="Genomic_DNA"/>
</dbReference>
<evidence type="ECO:0000256" key="2">
    <source>
        <dbReference type="SAM" id="Phobius"/>
    </source>
</evidence>
<feature type="transmembrane region" description="Helical" evidence="2">
    <location>
        <begin position="12"/>
        <end position="31"/>
    </location>
</feature>
<feature type="domain" description="DUF4408" evidence="3">
    <location>
        <begin position="47"/>
        <end position="79"/>
    </location>
</feature>
<dbReference type="InterPro" id="IPR008480">
    <property type="entry name" value="DUF761_pln"/>
</dbReference>
<keyword evidence="2" id="KW-0812">Transmembrane</keyword>
<organism evidence="4 5">
    <name type="scientific">Nyssa sinensis</name>
    <dbReference type="NCBI Taxonomy" id="561372"/>
    <lineage>
        <taxon>Eukaryota</taxon>
        <taxon>Viridiplantae</taxon>
        <taxon>Streptophyta</taxon>
        <taxon>Embryophyta</taxon>
        <taxon>Tracheophyta</taxon>
        <taxon>Spermatophyta</taxon>
        <taxon>Magnoliopsida</taxon>
        <taxon>eudicotyledons</taxon>
        <taxon>Gunneridae</taxon>
        <taxon>Pentapetalae</taxon>
        <taxon>asterids</taxon>
        <taxon>Cornales</taxon>
        <taxon>Nyssaceae</taxon>
        <taxon>Nyssa</taxon>
    </lineage>
</organism>
<keyword evidence="2" id="KW-1133">Transmembrane helix</keyword>
<dbReference type="Pfam" id="PF05553">
    <property type="entry name" value="DUF761"/>
    <property type="match status" value="1"/>
</dbReference>
<keyword evidence="2" id="KW-0472">Membrane</keyword>
<gene>
    <name evidence="4" type="ORF">F0562_010256</name>
</gene>
<proteinExistence type="predicted"/>